<dbReference type="GO" id="GO:0004771">
    <property type="term" value="F:sterol ester esterase activity"/>
    <property type="evidence" value="ECO:0007669"/>
    <property type="project" value="TreeGrafter"/>
</dbReference>
<dbReference type="InterPro" id="IPR013094">
    <property type="entry name" value="AB_hydrolase_3"/>
</dbReference>
<dbReference type="GO" id="GO:0004806">
    <property type="term" value="F:triacylglycerol lipase activity"/>
    <property type="evidence" value="ECO:0007669"/>
    <property type="project" value="TreeGrafter"/>
</dbReference>
<sequence length="879" mass="101412">MDALNCKKEINKPLKTPREAFHSSEKVVKKLMQPLQKTHVYSEDNLIEYLTQNLNLIAEIDSELRDLVEMSNYPNFKQKCAEFSKLCEDIKEIINLSFDNLDHFSSFNRLDDLKEQRDRAEVIICSLTTYCESLRHNTDEPNKLGHKPEFNEDEMLMSEHVNIDHAELEKAKEQGAFEDLSIDSEELKESADGKDTDSLPSKAQITLNQLIMKRIENMKILVKQRTPLKGPLHKQRVKDIRKGKFKICIPAVALAFKYITELFKIIKRTMKEAIEEQKERSFKWFIIYASKFSQISELLFASLYAKDDMLYKDFSDENWEKFFSVYDLYEPRDITEFNHQYRNLCNFQALSAAFISKAGNHSNAFCEFLGQAKYAAYYLFFKREMREQFNMFMSNPDIDLCLKIYNMPETAFMQAMLSVTYPKIQVNEVVYLPMLEQTLTLVNLKETAENYQDYMRKIQDLPDQETSYEQNKEGEEKKTITKNLMDIKHPASASIGDFQHNSAEEFDENEQSQFLTDPSSYNPEKNVMVRVLSPFELPVDWETRKVDQTMIDHINKNEGRHSFFSKIKNTMKKCITNVCCCCLCKCGTSSGRHEKDGSKTKEEAKTPAKEYIDVEAIMVHIHGGGFVSMSSSSHQGYTRKYANELGIPVFSIDYRLAPEDPYPAALNDVWQVYYWLATNCTTQFGIKPAKIIVTGDSAGGNLACALTMLCIEKHFRVPDFLLPAYPVLNLSLLNFSPSMILSLDDYILPTGFLMVFIEAYVKDADAENDHFLSPGICPQNVLEKFPPTRIMTAGNDPLRDEQYRFVPKLVEAGVDVRCKEYLYFPHGLLSYNLPVVGIKECQVCIDQAISYFEESIDRDPPEYKPVQNFRTLTKGRSAC</sequence>
<gene>
    <name evidence="4" type="ORF">ECRASSUSDP1_LOCUS25543</name>
</gene>
<name>A0AAD1Y3L7_EUPCR</name>
<comment type="caution">
    <text evidence="4">The sequence shown here is derived from an EMBL/GenBank/DDBJ whole genome shotgun (WGS) entry which is preliminary data.</text>
</comment>
<proteinExistence type="inferred from homology"/>
<reference evidence="4" key="1">
    <citation type="submission" date="2023-07" db="EMBL/GenBank/DDBJ databases">
        <authorList>
            <consortium name="AG Swart"/>
            <person name="Singh M."/>
            <person name="Singh A."/>
            <person name="Seah K."/>
            <person name="Emmerich C."/>
        </authorList>
    </citation>
    <scope>NUCLEOTIDE SEQUENCE</scope>
    <source>
        <strain evidence="4">DP1</strain>
    </source>
</reference>
<comment type="similarity">
    <text evidence="1">Belongs to the 'GDXG' lipolytic enzyme family.</text>
</comment>
<dbReference type="AlphaFoldDB" id="A0AAD1Y3L7"/>
<keyword evidence="2" id="KW-0378">Hydrolase</keyword>
<dbReference type="PROSITE" id="PS01173">
    <property type="entry name" value="LIPASE_GDXG_HIS"/>
    <property type="match status" value="1"/>
</dbReference>
<dbReference type="GO" id="GO:0019433">
    <property type="term" value="P:triglyceride catabolic process"/>
    <property type="evidence" value="ECO:0007669"/>
    <property type="project" value="TreeGrafter"/>
</dbReference>
<evidence type="ECO:0000313" key="5">
    <source>
        <dbReference type="Proteomes" id="UP001295684"/>
    </source>
</evidence>
<dbReference type="Pfam" id="PF07859">
    <property type="entry name" value="Abhydrolase_3"/>
    <property type="match status" value="1"/>
</dbReference>
<organism evidence="4 5">
    <name type="scientific">Euplotes crassus</name>
    <dbReference type="NCBI Taxonomy" id="5936"/>
    <lineage>
        <taxon>Eukaryota</taxon>
        <taxon>Sar</taxon>
        <taxon>Alveolata</taxon>
        <taxon>Ciliophora</taxon>
        <taxon>Intramacronucleata</taxon>
        <taxon>Spirotrichea</taxon>
        <taxon>Hypotrichia</taxon>
        <taxon>Euplotida</taxon>
        <taxon>Euplotidae</taxon>
        <taxon>Moneuplotes</taxon>
    </lineage>
</organism>
<dbReference type="InterPro" id="IPR002168">
    <property type="entry name" value="Lipase_GDXG_HIS_AS"/>
</dbReference>
<dbReference type="EMBL" id="CAMPGE010026331">
    <property type="protein sequence ID" value="CAI2384024.1"/>
    <property type="molecule type" value="Genomic_DNA"/>
</dbReference>
<keyword evidence="5" id="KW-1185">Reference proteome</keyword>
<dbReference type="GO" id="GO:0005829">
    <property type="term" value="C:cytosol"/>
    <property type="evidence" value="ECO:0007669"/>
    <property type="project" value="TreeGrafter"/>
</dbReference>
<dbReference type="PANTHER" id="PTHR23025">
    <property type="entry name" value="TRIACYLGLYCEROL LIPASE"/>
    <property type="match status" value="1"/>
</dbReference>
<dbReference type="InterPro" id="IPR029058">
    <property type="entry name" value="AB_hydrolase_fold"/>
</dbReference>
<evidence type="ECO:0000256" key="1">
    <source>
        <dbReference type="ARBA" id="ARBA00010515"/>
    </source>
</evidence>
<dbReference type="SUPFAM" id="SSF53474">
    <property type="entry name" value="alpha/beta-Hydrolases"/>
    <property type="match status" value="1"/>
</dbReference>
<accession>A0AAD1Y3L7</accession>
<dbReference type="Proteomes" id="UP001295684">
    <property type="component" value="Unassembled WGS sequence"/>
</dbReference>
<dbReference type="PANTHER" id="PTHR23025:SF3">
    <property type="entry name" value="HORMONE-SENSITIVE LIPASE"/>
    <property type="match status" value="1"/>
</dbReference>
<dbReference type="Gene3D" id="3.40.50.1820">
    <property type="entry name" value="alpha/beta hydrolase"/>
    <property type="match status" value="1"/>
</dbReference>
<evidence type="ECO:0000259" key="3">
    <source>
        <dbReference type="Pfam" id="PF07859"/>
    </source>
</evidence>
<evidence type="ECO:0000256" key="2">
    <source>
        <dbReference type="ARBA" id="ARBA00022801"/>
    </source>
</evidence>
<protein>
    <recommendedName>
        <fullName evidence="3">Alpha/beta hydrolase fold-3 domain-containing protein</fullName>
    </recommendedName>
</protein>
<evidence type="ECO:0000313" key="4">
    <source>
        <dbReference type="EMBL" id="CAI2384024.1"/>
    </source>
</evidence>
<feature type="domain" description="Alpha/beta hydrolase fold-3" evidence="3">
    <location>
        <begin position="618"/>
        <end position="828"/>
    </location>
</feature>